<evidence type="ECO:0000313" key="3">
    <source>
        <dbReference type="EMBL" id="QBR83269.1"/>
    </source>
</evidence>
<keyword evidence="4" id="KW-1185">Reference proteome</keyword>
<feature type="transmembrane region" description="Helical" evidence="1">
    <location>
        <begin position="103"/>
        <end position="129"/>
    </location>
</feature>
<dbReference type="RefSeq" id="WP_058502929.1">
    <property type="nucleotide sequence ID" value="NZ_CAAAJA010000009.1"/>
</dbReference>
<evidence type="ECO:0000313" key="4">
    <source>
        <dbReference type="Proteomes" id="UP000054761"/>
    </source>
</evidence>
<dbReference type="EMBL" id="CP038254">
    <property type="protein sequence ID" value="QBR83269.1"/>
    <property type="molecule type" value="Genomic_DNA"/>
</dbReference>
<accession>A0A0W0V2S6</accession>
<evidence type="ECO:0000313" key="2">
    <source>
        <dbReference type="EMBL" id="KTD14433.1"/>
    </source>
</evidence>
<keyword evidence="1" id="KW-0812">Transmembrane</keyword>
<keyword evidence="1" id="KW-1133">Transmembrane helix</keyword>
<protein>
    <submittedName>
        <fullName evidence="2">Protein IcmC (DotV)-like protein</fullName>
    </submittedName>
    <submittedName>
        <fullName evidence="3">Type IV secretion protein IcmC</fullName>
    </submittedName>
</protein>
<feature type="transmembrane region" description="Helical" evidence="1">
    <location>
        <begin position="20"/>
        <end position="40"/>
    </location>
</feature>
<dbReference type="OrthoDB" id="5640237at2"/>
<name>A0A0W0V2S6_9GAMM</name>
<dbReference type="Proteomes" id="UP000295517">
    <property type="component" value="Chromosome"/>
</dbReference>
<dbReference type="STRING" id="454.Lisr_2661"/>
<dbReference type="PATRIC" id="fig|454.4.peg.2923"/>
<dbReference type="Proteomes" id="UP000054761">
    <property type="component" value="Unassembled WGS sequence"/>
</dbReference>
<reference evidence="2 4" key="1">
    <citation type="submission" date="2015-11" db="EMBL/GenBank/DDBJ databases">
        <title>Genomic analysis of 38 Legionella species identifies large and diverse effector repertoires.</title>
        <authorList>
            <person name="Burstein D."/>
            <person name="Amaro F."/>
            <person name="Zusman T."/>
            <person name="Lifshitz Z."/>
            <person name="Cohen O."/>
            <person name="Gilbert J.A."/>
            <person name="Pupko T."/>
            <person name="Shuman H.A."/>
            <person name="Segal G."/>
        </authorList>
    </citation>
    <scope>NUCLEOTIDE SEQUENCE [LARGE SCALE GENOMIC DNA]</scope>
    <source>
        <strain evidence="2 4">Bercovier 4</strain>
    </source>
</reference>
<organism evidence="2 4">
    <name type="scientific">Legionella israelensis</name>
    <dbReference type="NCBI Taxonomy" id="454"/>
    <lineage>
        <taxon>Bacteria</taxon>
        <taxon>Pseudomonadati</taxon>
        <taxon>Pseudomonadota</taxon>
        <taxon>Gammaproteobacteria</taxon>
        <taxon>Legionellales</taxon>
        <taxon>Legionellaceae</taxon>
        <taxon>Legionella</taxon>
    </lineage>
</organism>
<keyword evidence="1" id="KW-0472">Membrane</keyword>
<feature type="transmembrane region" description="Helical" evidence="1">
    <location>
        <begin position="60"/>
        <end position="83"/>
    </location>
</feature>
<gene>
    <name evidence="3" type="ORF">E3983_02175</name>
    <name evidence="2" type="ORF">Lisr_2661</name>
</gene>
<evidence type="ECO:0000256" key="1">
    <source>
        <dbReference type="SAM" id="Phobius"/>
    </source>
</evidence>
<dbReference type="AlphaFoldDB" id="A0A0W0V2S6"/>
<dbReference type="EMBL" id="LNYH01000149">
    <property type="protein sequence ID" value="KTD14433.1"/>
    <property type="molecule type" value="Genomic_DNA"/>
</dbReference>
<feature type="transmembrane region" description="Helical" evidence="1">
    <location>
        <begin position="141"/>
        <end position="167"/>
    </location>
</feature>
<evidence type="ECO:0000313" key="5">
    <source>
        <dbReference type="Proteomes" id="UP000295517"/>
    </source>
</evidence>
<reference evidence="3 5" key="2">
    <citation type="submission" date="2019-03" db="EMBL/GenBank/DDBJ databases">
        <title>Diverse conjugative elements silence natural transformation in Legionella species.</title>
        <authorList>
            <person name="Durieux I."/>
            <person name="Ginevra C."/>
            <person name="Attaiech L."/>
            <person name="Picq K."/>
            <person name="Juan P.A."/>
            <person name="Jarraud S."/>
            <person name="Charpentier X."/>
        </authorList>
    </citation>
    <scope>NUCLEOTIDE SEQUENCE [LARGE SCALE GENOMIC DNA]</scope>
    <source>
        <strain evidence="3 5">HL-0427-4011</strain>
    </source>
</reference>
<proteinExistence type="predicted"/>
<sequence>MNSADIITMLGNISQSLFPVQHLISGGAYLIGIVFFIVALQKLKKIGDARVSGGSSEKMFVPIAYLLAGAALVFLPTAISALSATAFGEGNILQYSNYNRFNIYSSMGVIIRTAGLIWFVRGAVLLAHASQPGVQEGPKGLLFLIAGILAINFDNTVAMFNTILHYLTTMTLSIQN</sequence>